<protein>
    <submittedName>
        <fullName evidence="3">Uncharacterized protein</fullName>
    </submittedName>
</protein>
<accession>A0A7X1E009</accession>
<dbReference type="RefSeq" id="WP_185705806.1">
    <property type="nucleotide sequence ID" value="NZ_JAAXCY010000007.1"/>
</dbReference>
<dbReference type="EMBL" id="JAAXCZ010000003">
    <property type="protein sequence ID" value="MBC2380793.1"/>
    <property type="molecule type" value="Genomic_DNA"/>
</dbReference>
<evidence type="ECO:0000313" key="2">
    <source>
        <dbReference type="EMBL" id="MBC2380793.1"/>
    </source>
</evidence>
<feature type="region of interest" description="Disordered" evidence="1">
    <location>
        <begin position="880"/>
        <end position="909"/>
    </location>
</feature>
<evidence type="ECO:0000313" key="4">
    <source>
        <dbReference type="Proteomes" id="UP000520513"/>
    </source>
</evidence>
<evidence type="ECO:0000313" key="5">
    <source>
        <dbReference type="Proteomes" id="UP000534677"/>
    </source>
</evidence>
<gene>
    <name evidence="2" type="ORF">HF209_07535</name>
    <name evidence="3" type="ORF">HF257_18585</name>
</gene>
<keyword evidence="5" id="KW-1185">Reference proteome</keyword>
<dbReference type="Proteomes" id="UP000534677">
    <property type="component" value="Unassembled WGS sequence"/>
</dbReference>
<comment type="caution">
    <text evidence="3">The sequence shown here is derived from an EMBL/GenBank/DDBJ whole genome shotgun (WGS) entry which is preliminary data.</text>
</comment>
<proteinExistence type="predicted"/>
<reference evidence="4 5" key="1">
    <citation type="submission" date="2020-04" db="EMBL/GenBank/DDBJ databases">
        <title>Pseudomonas crami sp. nov., a novel proteolytic bacterial species isolated from cream.</title>
        <authorList>
            <person name="Hofmann K."/>
            <person name="Woller A."/>
            <person name="Huptas C."/>
            <person name="Wenning M."/>
            <person name="Scherer S."/>
            <person name="Doll E.V."/>
        </authorList>
    </citation>
    <scope>NUCLEOTIDE SEQUENCE [LARGE SCALE GENOMIC DNA]</scope>
    <source>
        <strain evidence="2 5">WS 5096</strain>
        <strain evidence="3 4">WS 5106</strain>
    </source>
</reference>
<evidence type="ECO:0000313" key="3">
    <source>
        <dbReference type="EMBL" id="MBC2408021.1"/>
    </source>
</evidence>
<evidence type="ECO:0000256" key="1">
    <source>
        <dbReference type="SAM" id="MobiDB-lite"/>
    </source>
</evidence>
<feature type="region of interest" description="Disordered" evidence="1">
    <location>
        <begin position="623"/>
        <end position="643"/>
    </location>
</feature>
<feature type="region of interest" description="Disordered" evidence="1">
    <location>
        <begin position="1146"/>
        <end position="1186"/>
    </location>
</feature>
<dbReference type="Gene3D" id="3.40.50.11550">
    <property type="match status" value="1"/>
</dbReference>
<sequence>MIKASIPSDTPTFATSFEKTTTLASDGPPPTPPSSNFPSTAGLKLAAADQKNLHTLANHLRGIALLWNESTSESVISSALNNWKMPIEPGSSYTVEGVNDPNLAEVITRLDFEIPRTKTQAIALRDTLDQKALAPVLGNSGGALSWPLPLSTAQQRTIIDTLDCNTAMLPGLPLAAPRMGALGYLLDAMPLLADDLNDPDKALEKLLTSPRGEALGLAIQKDLNGIGTPASTYEYVLSAIHLGLDRESIERPHRNAVAGFDLAQSQHWGKPASAVFDALKAHLVVTGKTNQATAHMAAHLLLRRVAPQFLVKDVPNQVAPGSQAWANFCIAVAKVEDEAPGTASKMTFTQVMQRADQIDTPDAESVQRAALIDWGVANGIISRQSPEAYSASEVEVVRTRFNDQQSQRLTASEVLKTELPTRRQVALEKLKAHFPELEPGVFEAPVLLPDRPHKQSGLTPLYDPNLPPEGFHSMLDVFMGASTLGKWKTDDPRIPIDKLNQSPALGILGAFNSQFATAMDARKNALSTTVRHLISQLPLEDRKKIEHGKISFFHETAYDTTYVPKRLDSKDMVLSFKVEQGGQRTIYEIDIQSLSIKRRDNYINLVETSWQDAHLERRREAFNPVVGGQARQSESEPVGDTSPNSFASLRSNMIADAFVEHLDVDNAAIKQAAEGSTAHERQLQSQKNAGEFFLNLIPFRSAIVNFSSGNYAEGVLDLGMDIFSFVTAGAGTAARLAKVGASAISTGAKFIKGAKVIGVAAIGALNPVDGVGDLLVGAVKVTKRAANTVARGVQVAGSTGLSLVADGINTLKGTAGSYDLIKASKHHGVASIGTFKVADETVEGVAVRHNHRWYAYDEVKNQPFGAPIDDFNPAYTLEPKSPKSNSLAPHSVRHTPYNLGARPGRVRTPLPQGEYAAQMKGKLQADHFKADTKHATLQKFNDDLRSHYNDVAKTSPARPVIPLVPTSIPTSTMLSDVLKTSDGVVLGERHDQMASFKTLFDNADTLKKSGVKRVYFEGLLSRPDLPGGLQDDGISMLGATRRPRRHPSFDELKAKLELNGIEIVPLDHYYLTRHKDVRHIVGATHTGHGSVRRLEEFNYYASKTIESTSNGEKWVALVGMSHMKTSEGVPGLAEMTRSTAIGVFEHNKTNLPPSSGFGPKSTPPDPSKPLTSHDQPGDLRIYVKAP</sequence>
<name>A0A7X1E009_9PSED</name>
<dbReference type="Proteomes" id="UP000520513">
    <property type="component" value="Unassembled WGS sequence"/>
</dbReference>
<organism evidence="3 4">
    <name type="scientific">Pseudomonas cremoris</name>
    <dbReference type="NCBI Taxonomy" id="2724178"/>
    <lineage>
        <taxon>Bacteria</taxon>
        <taxon>Pseudomonadati</taxon>
        <taxon>Pseudomonadota</taxon>
        <taxon>Gammaproteobacteria</taxon>
        <taxon>Pseudomonadales</taxon>
        <taxon>Pseudomonadaceae</taxon>
        <taxon>Pseudomonas</taxon>
    </lineage>
</organism>
<dbReference type="EMBL" id="JAAXCY010000007">
    <property type="protein sequence ID" value="MBC2408021.1"/>
    <property type="molecule type" value="Genomic_DNA"/>
</dbReference>
<dbReference type="AlphaFoldDB" id="A0A7X1E009"/>
<dbReference type="SUPFAM" id="SSF159501">
    <property type="entry name" value="EreA/ChaN-like"/>
    <property type="match status" value="1"/>
</dbReference>
<dbReference type="CDD" id="cd14729">
    <property type="entry name" value="RtxA-like"/>
    <property type="match status" value="1"/>
</dbReference>